<dbReference type="Proteomes" id="UP000275846">
    <property type="component" value="Unassembled WGS sequence"/>
</dbReference>
<dbReference type="OrthoDB" id="6254385at2759"/>
<dbReference type="AlphaFoldDB" id="A0A183TIX4"/>
<keyword evidence="2" id="KW-1185">Reference proteome</keyword>
<proteinExistence type="predicted"/>
<dbReference type="WBParaSite" id="SSLN_0001704601-mRNA-1">
    <property type="protein sequence ID" value="SSLN_0001704601-mRNA-1"/>
    <property type="gene ID" value="SSLN_0001704601"/>
</dbReference>
<dbReference type="EMBL" id="UYSU01041065">
    <property type="protein sequence ID" value="VDM02808.1"/>
    <property type="molecule type" value="Genomic_DNA"/>
</dbReference>
<sequence length="513" mass="57889">MQVIVPSTENEIYFLELDTVMKRMTSRTLSLWTIDRSIHFDQKACIQLRKALGGSEERTKKFLADTTSPAGFLLYLTEVLGDHDKAMALLQEVADGSTTAYDELVRFLTDPGKLTNILSTLEAVRREAILIMAPNVFLLPHLRHFLQSILFYNLGRAEVASLLAGKWTPPGQPETKEFQYTETLHLRLQEMTDFLTAFMANDVAKLRMMQAVLPANLKRVMKESDIADRFGHPDLLMNLNKKIQISELLDNPVEAVALSCSFNRENLFNDWKAPTLPTPLINFIEGLLQNWKWHCAWEALNVLDKRASPADVKPIECLINHASKLITLLEGNIRSITTNNLEPSEITQVVRQAIYGHPSYVLKLDELIGAKKRAFFLRGIHRTLGGVLMRLVRVILSGVSVKAVQDLLATLADIIVNPIIKAFLSTWQNLVRMVVEKYGDQIALREAERKQEFEMAQELINLVSEANDHTVVMSPMTPKTLAAPQVTLKTLMQKQWSQPSIPLRDQDSAPSGK</sequence>
<organism evidence="3">
    <name type="scientific">Schistocephalus solidus</name>
    <name type="common">Tapeworm</name>
    <dbReference type="NCBI Taxonomy" id="70667"/>
    <lineage>
        <taxon>Eukaryota</taxon>
        <taxon>Metazoa</taxon>
        <taxon>Spiralia</taxon>
        <taxon>Lophotrochozoa</taxon>
        <taxon>Platyhelminthes</taxon>
        <taxon>Cestoda</taxon>
        <taxon>Eucestoda</taxon>
        <taxon>Diphyllobothriidea</taxon>
        <taxon>Diphyllobothriidae</taxon>
        <taxon>Schistocephalus</taxon>
    </lineage>
</organism>
<accession>A0A183TIX4</accession>
<protein>
    <submittedName>
        <fullName evidence="3">TPR_REGION domain-containing protein</fullName>
    </submittedName>
</protein>
<gene>
    <name evidence="1" type="ORF">SSLN_LOCUS16422</name>
</gene>
<evidence type="ECO:0000313" key="3">
    <source>
        <dbReference type="WBParaSite" id="SSLN_0001704601-mRNA-1"/>
    </source>
</evidence>
<reference evidence="3" key="1">
    <citation type="submission" date="2016-06" db="UniProtKB">
        <authorList>
            <consortium name="WormBaseParasite"/>
        </authorList>
    </citation>
    <scope>IDENTIFICATION</scope>
</reference>
<reference evidence="1 2" key="2">
    <citation type="submission" date="2018-11" db="EMBL/GenBank/DDBJ databases">
        <authorList>
            <consortium name="Pathogen Informatics"/>
        </authorList>
    </citation>
    <scope>NUCLEOTIDE SEQUENCE [LARGE SCALE GENOMIC DNA]</scope>
    <source>
        <strain evidence="1 2">NST_G2</strain>
    </source>
</reference>
<evidence type="ECO:0000313" key="1">
    <source>
        <dbReference type="EMBL" id="VDM02808.1"/>
    </source>
</evidence>
<evidence type="ECO:0000313" key="2">
    <source>
        <dbReference type="Proteomes" id="UP000275846"/>
    </source>
</evidence>
<name>A0A183TIX4_SCHSO</name>